<reference evidence="1 2" key="1">
    <citation type="submission" date="2014-12" db="EMBL/GenBank/DDBJ databases">
        <title>Draft genome sequences of 10 type strains of Lactococcus.</title>
        <authorList>
            <person name="Sun Z."/>
            <person name="Zhong Z."/>
            <person name="Liu W."/>
            <person name="Zhang W."/>
            <person name="Zhang H."/>
        </authorList>
    </citation>
    <scope>NUCLEOTIDE SEQUENCE [LARGE SCALE GENOMIC DNA]</scope>
    <source>
        <strain evidence="1 2">DSM 6634</strain>
    </source>
</reference>
<dbReference type="RefSeq" id="WP_096814320.1">
    <property type="nucleotide sequence ID" value="NZ_JXJW01000008.1"/>
</dbReference>
<gene>
    <name evidence="1" type="ORF">RU86_GL002140</name>
</gene>
<name>A0A2A5S0T7_9LACT</name>
<organism evidence="1 2">
    <name type="scientific">Pseudolactococcus piscium</name>
    <dbReference type="NCBI Taxonomy" id="1364"/>
    <lineage>
        <taxon>Bacteria</taxon>
        <taxon>Bacillati</taxon>
        <taxon>Bacillota</taxon>
        <taxon>Bacilli</taxon>
        <taxon>Lactobacillales</taxon>
        <taxon>Streptococcaceae</taxon>
        <taxon>Pseudolactococcus</taxon>
    </lineage>
</organism>
<comment type="caution">
    <text evidence="1">The sequence shown here is derived from an EMBL/GenBank/DDBJ whole genome shotgun (WGS) entry which is preliminary data.</text>
</comment>
<proteinExistence type="predicted"/>
<sequence length="159" mass="18735">MARDYMSIRLSYEAKFWLEKLQGHVQQVLDKSIDEKEIDDMEIILKEYLEKISDSLGGVSITNILKVSASSIIEKAYYYTENYSLEKWLEIDELVRNSKINSNLEVGTLTPRLYLDKEVINGLEQYRYDFKKDNMVRVVKMSYVIKNVLYAYHLEILGK</sequence>
<keyword evidence="2" id="KW-1185">Reference proteome</keyword>
<evidence type="ECO:0000313" key="2">
    <source>
        <dbReference type="Proteomes" id="UP000218282"/>
    </source>
</evidence>
<dbReference type="EMBL" id="JXJW01000008">
    <property type="protein sequence ID" value="PCS07028.1"/>
    <property type="molecule type" value="Genomic_DNA"/>
</dbReference>
<protein>
    <submittedName>
        <fullName evidence="1">Uncharacterized protein</fullName>
    </submittedName>
</protein>
<dbReference type="AlphaFoldDB" id="A0A2A5S0T7"/>
<dbReference type="Proteomes" id="UP000218282">
    <property type="component" value="Unassembled WGS sequence"/>
</dbReference>
<accession>A0A2A5S0T7</accession>
<evidence type="ECO:0000313" key="1">
    <source>
        <dbReference type="EMBL" id="PCS07028.1"/>
    </source>
</evidence>